<evidence type="ECO:0000259" key="1">
    <source>
        <dbReference type="Pfam" id="PF10592"/>
    </source>
</evidence>
<proteinExistence type="predicted"/>
<accession>A0A838CMG9</accession>
<dbReference type="Pfam" id="PF10592">
    <property type="entry name" value="AIPR"/>
    <property type="match status" value="1"/>
</dbReference>
<dbReference type="EMBL" id="JABFEE010000013">
    <property type="protein sequence ID" value="MBA1836092.1"/>
    <property type="molecule type" value="Genomic_DNA"/>
</dbReference>
<organism evidence="2 3">
    <name type="scientific">Corynebacterium wankanglinii</name>
    <dbReference type="NCBI Taxonomy" id="2735136"/>
    <lineage>
        <taxon>Bacteria</taxon>
        <taxon>Bacillati</taxon>
        <taxon>Actinomycetota</taxon>
        <taxon>Actinomycetes</taxon>
        <taxon>Mycobacteriales</taxon>
        <taxon>Corynebacteriaceae</taxon>
        <taxon>Corynebacterium</taxon>
    </lineage>
</organism>
<reference evidence="2 3" key="1">
    <citation type="submission" date="2020-05" db="EMBL/GenBank/DDBJ databases">
        <title>Descriptions of Corynebacterium xxxx sp. nov., Corynebacterium yyyy sp. nov. and Corynebacterium zzzz sp. nov.</title>
        <authorList>
            <person name="Zhang G."/>
        </authorList>
    </citation>
    <scope>NUCLEOTIDE SEQUENCE [LARGE SCALE GENOMIC DNA]</scope>
    <source>
        <strain evidence="3">zg-915</strain>
    </source>
</reference>
<evidence type="ECO:0000313" key="3">
    <source>
        <dbReference type="Proteomes" id="UP000581408"/>
    </source>
</evidence>
<protein>
    <recommendedName>
        <fullName evidence="1">Abortive phage infection protein C-terminal domain-containing protein</fullName>
    </recommendedName>
</protein>
<dbReference type="Proteomes" id="UP000581408">
    <property type="component" value="Unassembled WGS sequence"/>
</dbReference>
<dbReference type="AlphaFoldDB" id="A0A838CMG9"/>
<feature type="domain" description="Abortive phage infection protein C-terminal" evidence="1">
    <location>
        <begin position="46"/>
        <end position="124"/>
    </location>
</feature>
<dbReference type="RefSeq" id="WP_181195366.1">
    <property type="nucleotide sequence ID" value="NZ_JABFEE010000013.1"/>
</dbReference>
<gene>
    <name evidence="2" type="ORF">HMC16_10285</name>
</gene>
<name>A0A838CMG9_9CORY</name>
<dbReference type="InterPro" id="IPR018891">
    <property type="entry name" value="AIPR_C"/>
</dbReference>
<comment type="caution">
    <text evidence="2">The sequence shown here is derived from an EMBL/GenBank/DDBJ whole genome shotgun (WGS) entry which is preliminary data.</text>
</comment>
<sequence>MDAQTVDRSAILKVEMANDTKVGPLRRITGLVQAKGLIDLITSEDLEANPRRPKRTSITEDIVETLQTAPEMMAFYSKGLLIGCSEVMTRDRDRFQLHFEDPQREGVLDGGHNLMAIALALLNQAGVSDGELRKVKFWDQLKDCWNRNYKQVSELKRESDTPTLEALVPVEIVAPLDESNDVGDTMAEFNNLIISICANRNQNAQLAAEAIANQSGVFDFLKASLPEELVNDVTWSTNDNKRIDPRMLVSLAWVSLGEVPTLENYNVSPLAPTTAYSGKAESLKRFRELMEAEGATEKTSEGKSYVVIDDFIASAFEMVPEILKCYDIMYKGYKDAYNTNGGAFGRISAVKKSSKGKNVALVSNEVIEHEVPPAGYLMPVVFSLQALLKADMEQQKLVWLTDPVEFFSEPNNLAAVVGAVKPIIEMANWDPTTVGKNAASYNAARAKARTIVLESLLA</sequence>
<evidence type="ECO:0000313" key="2">
    <source>
        <dbReference type="EMBL" id="MBA1836092.1"/>
    </source>
</evidence>